<protein>
    <submittedName>
        <fullName evidence="2">Uncharacterized protein</fullName>
    </submittedName>
</protein>
<reference evidence="2 3" key="3">
    <citation type="submission" date="2019-11" db="EMBL/GenBank/DDBJ databases">
        <title>A de novo genome assembly of a pear dwarfing rootstock.</title>
        <authorList>
            <person name="Wang F."/>
            <person name="Wang J."/>
            <person name="Li S."/>
            <person name="Zhang Y."/>
            <person name="Fang M."/>
            <person name="Ma L."/>
            <person name="Zhao Y."/>
            <person name="Jiang S."/>
        </authorList>
    </citation>
    <scope>NUCLEOTIDE SEQUENCE [LARGE SCALE GENOMIC DNA]</scope>
    <source>
        <strain evidence="2">S2</strain>
        <tissue evidence="2">Leaf</tissue>
    </source>
</reference>
<dbReference type="PANTHER" id="PTHR34115:SF13">
    <property type="entry name" value="RPB1A"/>
    <property type="match status" value="1"/>
</dbReference>
<proteinExistence type="predicted"/>
<sequence length="189" mass="20749">MDRVAEIAVSVPQHSELEGAIEEHSTKVLCSLIAMIGGFLQLKQGARNESLFDTDYPAIVSLTVTLIAYGGSLIGSRILHVQARPNFDLAKSMINKISILLGTLALILEVVILVPGLGQVALFFWVGWFVKVVAKYACKYLKTLYESAVSSVVLTFGKLKDCLSMIIRRFAMEPEEQTNELPQVTSTMV</sequence>
<reference evidence="3" key="2">
    <citation type="submission" date="2019-10" db="EMBL/GenBank/DDBJ databases">
        <title>A de novo genome assembly of a pear dwarfing rootstock.</title>
        <authorList>
            <person name="Wang F."/>
            <person name="Wang J."/>
            <person name="Li S."/>
            <person name="Zhang Y."/>
            <person name="Fang M."/>
            <person name="Ma L."/>
            <person name="Zhao Y."/>
            <person name="Jiang S."/>
        </authorList>
    </citation>
    <scope>NUCLEOTIDE SEQUENCE [LARGE SCALE GENOMIC DNA]</scope>
</reference>
<accession>A0A5N5G4G8</accession>
<dbReference type="InterPro" id="IPR053258">
    <property type="entry name" value="Ca-permeable_cation_channel"/>
</dbReference>
<keyword evidence="1" id="KW-0472">Membrane</keyword>
<dbReference type="AlphaFoldDB" id="A0A5N5G4G8"/>
<comment type="caution">
    <text evidence="2">The sequence shown here is derived from an EMBL/GenBank/DDBJ whole genome shotgun (WGS) entry which is preliminary data.</text>
</comment>
<evidence type="ECO:0000313" key="3">
    <source>
        <dbReference type="Proteomes" id="UP000327157"/>
    </source>
</evidence>
<reference evidence="2 3" key="1">
    <citation type="submission" date="2019-09" db="EMBL/GenBank/DDBJ databases">
        <authorList>
            <person name="Ou C."/>
        </authorList>
    </citation>
    <scope>NUCLEOTIDE SEQUENCE [LARGE SCALE GENOMIC DNA]</scope>
    <source>
        <strain evidence="2">S2</strain>
        <tissue evidence="2">Leaf</tissue>
    </source>
</reference>
<feature type="transmembrane region" description="Helical" evidence="1">
    <location>
        <begin position="56"/>
        <end position="76"/>
    </location>
</feature>
<dbReference type="Proteomes" id="UP000327157">
    <property type="component" value="Chromosome 17"/>
</dbReference>
<organism evidence="2 3">
    <name type="scientific">Pyrus ussuriensis x Pyrus communis</name>
    <dbReference type="NCBI Taxonomy" id="2448454"/>
    <lineage>
        <taxon>Eukaryota</taxon>
        <taxon>Viridiplantae</taxon>
        <taxon>Streptophyta</taxon>
        <taxon>Embryophyta</taxon>
        <taxon>Tracheophyta</taxon>
        <taxon>Spermatophyta</taxon>
        <taxon>Magnoliopsida</taxon>
        <taxon>eudicotyledons</taxon>
        <taxon>Gunneridae</taxon>
        <taxon>Pentapetalae</taxon>
        <taxon>rosids</taxon>
        <taxon>fabids</taxon>
        <taxon>Rosales</taxon>
        <taxon>Rosaceae</taxon>
        <taxon>Amygdaloideae</taxon>
        <taxon>Maleae</taxon>
        <taxon>Pyrus</taxon>
    </lineage>
</organism>
<feature type="transmembrane region" description="Helical" evidence="1">
    <location>
        <begin position="97"/>
        <end position="114"/>
    </location>
</feature>
<evidence type="ECO:0000313" key="2">
    <source>
        <dbReference type="EMBL" id="KAB2610305.1"/>
    </source>
</evidence>
<dbReference type="EMBL" id="SMOL01000487">
    <property type="protein sequence ID" value="KAB2610305.1"/>
    <property type="molecule type" value="Genomic_DNA"/>
</dbReference>
<keyword evidence="1" id="KW-1133">Transmembrane helix</keyword>
<gene>
    <name evidence="2" type="ORF">D8674_018337</name>
</gene>
<keyword evidence="1" id="KW-0812">Transmembrane</keyword>
<name>A0A5N5G4G8_9ROSA</name>
<keyword evidence="3" id="KW-1185">Reference proteome</keyword>
<dbReference type="PANTHER" id="PTHR34115">
    <property type="entry name" value="PROTEIN, PUTATIVE-RELATED"/>
    <property type="match status" value="1"/>
</dbReference>
<evidence type="ECO:0000256" key="1">
    <source>
        <dbReference type="SAM" id="Phobius"/>
    </source>
</evidence>